<dbReference type="EMBL" id="WHYS01000001">
    <property type="protein sequence ID" value="MQL55130.1"/>
    <property type="molecule type" value="Genomic_DNA"/>
</dbReference>
<accession>A0A650CS40</accession>
<evidence type="ECO:0000313" key="3">
    <source>
        <dbReference type="EMBL" id="QGR20681.1"/>
    </source>
</evidence>
<evidence type="ECO:0000313" key="5">
    <source>
        <dbReference type="Proteomes" id="UP000474054"/>
    </source>
</evidence>
<dbReference type="KEGG" id="aamb:D1866_00575"/>
<dbReference type="AlphaFoldDB" id="A0A650CS40"/>
<dbReference type="GeneID" id="42778187"/>
<organism evidence="3 4">
    <name type="scientific">Acidianus ambivalens</name>
    <name type="common">Desulfurolobus ambivalens</name>
    <dbReference type="NCBI Taxonomy" id="2283"/>
    <lineage>
        <taxon>Archaea</taxon>
        <taxon>Thermoproteota</taxon>
        <taxon>Thermoprotei</taxon>
        <taxon>Sulfolobales</taxon>
        <taxon>Sulfolobaceae</taxon>
        <taxon>Acidianus</taxon>
    </lineage>
</organism>
<evidence type="ECO:0000256" key="1">
    <source>
        <dbReference type="SAM" id="MobiDB-lite"/>
    </source>
</evidence>
<dbReference type="Proteomes" id="UP000426328">
    <property type="component" value="Chromosome"/>
</dbReference>
<dbReference type="Proteomes" id="UP000474054">
    <property type="component" value="Unassembled WGS sequence"/>
</dbReference>
<dbReference type="EMBL" id="CP045482">
    <property type="protein sequence ID" value="QGR20681.1"/>
    <property type="molecule type" value="Genomic_DNA"/>
</dbReference>
<name>A0A650CS40_ACIAM</name>
<reference evidence="3 4" key="2">
    <citation type="submission" date="2019-10" db="EMBL/GenBank/DDBJ databases">
        <title>Genome Sequences from Six Type Strain Members of the Archaeal Family Sulfolobaceae: Acidianus ambivalens, Acidianus infernus, Metallosphaera prunae, Stygiolobus azoricus, Sulfolobus metallicus, and Sulfurisphaera ohwakuensis.</title>
        <authorList>
            <person name="Counts J.A."/>
            <person name="Kelly R.M."/>
        </authorList>
    </citation>
    <scope>NUCLEOTIDE SEQUENCE [LARGE SCALE GENOMIC DNA]</scope>
    <source>
        <strain evidence="3 4">LEI 10</strain>
    </source>
</reference>
<dbReference type="RefSeq" id="WP_152940658.1">
    <property type="nucleotide sequence ID" value="NZ_CP045482.1"/>
</dbReference>
<evidence type="ECO:0000313" key="4">
    <source>
        <dbReference type="Proteomes" id="UP000426328"/>
    </source>
</evidence>
<reference evidence="2 5" key="1">
    <citation type="submission" date="2019-10" db="EMBL/GenBank/DDBJ databases">
        <title>Comparative genomics of sulfur disproportionating microorganisms.</title>
        <authorList>
            <person name="Ward L.M."/>
            <person name="Bertran E."/>
            <person name="Johnston D."/>
        </authorList>
    </citation>
    <scope>NUCLEOTIDE SEQUENCE [LARGE SCALE GENOMIC DNA]</scope>
    <source>
        <strain evidence="2 5">DSM 3772</strain>
    </source>
</reference>
<sequence length="116" mass="14026">MKISEVPNLYLLDLENMQIIIEELKTEKGEKIYSIYQNRKYNINEEKEWTPDVDKAKKIKEEELPVEVAKYLNKLGIYVKVPKVVEKKEQQKVETKEEKRQEEETKKKEEQKQQQQ</sequence>
<gene>
    <name evidence="3" type="ORF">D1866_00575</name>
    <name evidence="2" type="ORF">GFB69_05040</name>
</gene>
<feature type="region of interest" description="Disordered" evidence="1">
    <location>
        <begin position="88"/>
        <end position="116"/>
    </location>
</feature>
<keyword evidence="4" id="KW-1185">Reference proteome</keyword>
<evidence type="ECO:0000313" key="2">
    <source>
        <dbReference type="EMBL" id="MQL55130.1"/>
    </source>
</evidence>
<proteinExistence type="predicted"/>
<protein>
    <submittedName>
        <fullName evidence="3">Uncharacterized protein</fullName>
    </submittedName>
</protein>